<dbReference type="AlphaFoldDB" id="F0WE59"/>
<evidence type="ECO:0000313" key="1">
    <source>
        <dbReference type="EMBL" id="CCA19488.1"/>
    </source>
</evidence>
<reference evidence="1" key="1">
    <citation type="journal article" date="2011" name="PLoS Biol.">
        <title>Gene gain and loss during evolution of obligate parasitism in the white rust pathogen of Arabidopsis thaliana.</title>
        <authorList>
            <person name="Kemen E."/>
            <person name="Gardiner A."/>
            <person name="Schultz-Larsen T."/>
            <person name="Kemen A.C."/>
            <person name="Balmuth A.L."/>
            <person name="Robert-Seilaniantz A."/>
            <person name="Bailey K."/>
            <person name="Holub E."/>
            <person name="Studholme D.J."/>
            <person name="Maclean D."/>
            <person name="Jones J.D."/>
        </authorList>
    </citation>
    <scope>NUCLEOTIDE SEQUENCE</scope>
</reference>
<gene>
    <name evidence="1" type="primary">AlNc14C72G4918</name>
    <name evidence="1" type="ORF">ALNC14_056310</name>
</gene>
<protein>
    <submittedName>
        <fullName evidence="1">AlNc14C72G4918 protein</fullName>
    </submittedName>
</protein>
<reference evidence="1" key="2">
    <citation type="submission" date="2011-02" db="EMBL/GenBank/DDBJ databases">
        <authorList>
            <person name="MacLean D."/>
        </authorList>
    </citation>
    <scope>NUCLEOTIDE SEQUENCE</scope>
</reference>
<dbReference type="HOGENOM" id="CLU_2325065_0_0_1"/>
<organism evidence="1">
    <name type="scientific">Albugo laibachii Nc14</name>
    <dbReference type="NCBI Taxonomy" id="890382"/>
    <lineage>
        <taxon>Eukaryota</taxon>
        <taxon>Sar</taxon>
        <taxon>Stramenopiles</taxon>
        <taxon>Oomycota</taxon>
        <taxon>Peronosporomycetes</taxon>
        <taxon>Albuginales</taxon>
        <taxon>Albuginaceae</taxon>
        <taxon>Albugo</taxon>
    </lineage>
</organism>
<proteinExistence type="predicted"/>
<sequence length="99" mass="10930">MTHFTKHTGTSNFDKSEYHSIFVTGFPKWAYYRSCLSGLTSSFIGEAAQAVELSALYFIRDRLARVFKFAIQNKSPGPSKSLWPPSTLFVLLGASGCVG</sequence>
<accession>F0WE59</accession>
<dbReference type="EMBL" id="FR824117">
    <property type="protein sequence ID" value="CCA19488.1"/>
    <property type="molecule type" value="Genomic_DNA"/>
</dbReference>
<name>F0WE59_9STRA</name>